<reference evidence="1" key="1">
    <citation type="submission" date="2018-11" db="EMBL/GenBank/DDBJ databases">
        <authorList>
            <consortium name="Pathogen Informatics"/>
        </authorList>
    </citation>
    <scope>NUCLEOTIDE SEQUENCE</scope>
</reference>
<name>A0A3S5FG68_9PLAT</name>
<evidence type="ECO:0000313" key="2">
    <source>
        <dbReference type="Proteomes" id="UP000784294"/>
    </source>
</evidence>
<dbReference type="Proteomes" id="UP000784294">
    <property type="component" value="Unassembled WGS sequence"/>
</dbReference>
<dbReference type="EMBL" id="CAAALY010251844">
    <property type="protein sequence ID" value="VEL36285.1"/>
    <property type="molecule type" value="Genomic_DNA"/>
</dbReference>
<proteinExistence type="predicted"/>
<dbReference type="AlphaFoldDB" id="A0A3S5FG68"/>
<evidence type="ECO:0000313" key="1">
    <source>
        <dbReference type="EMBL" id="VEL36285.1"/>
    </source>
</evidence>
<gene>
    <name evidence="1" type="ORF">PXEA_LOCUS29725</name>
</gene>
<keyword evidence="2" id="KW-1185">Reference proteome</keyword>
<organism evidence="1 2">
    <name type="scientific">Protopolystoma xenopodis</name>
    <dbReference type="NCBI Taxonomy" id="117903"/>
    <lineage>
        <taxon>Eukaryota</taxon>
        <taxon>Metazoa</taxon>
        <taxon>Spiralia</taxon>
        <taxon>Lophotrochozoa</taxon>
        <taxon>Platyhelminthes</taxon>
        <taxon>Monogenea</taxon>
        <taxon>Polyopisthocotylea</taxon>
        <taxon>Polystomatidea</taxon>
        <taxon>Polystomatidae</taxon>
        <taxon>Protopolystoma</taxon>
    </lineage>
</organism>
<sequence length="69" mass="7845">MDRSIDTLCRLLARGSPGILAEECSLHPFRWILARMVTRRHVLLTAIIMNLIANAFNDVPEQLPFSALR</sequence>
<accession>A0A3S5FG68</accession>
<protein>
    <submittedName>
        <fullName evidence="1">Uncharacterized protein</fullName>
    </submittedName>
</protein>
<comment type="caution">
    <text evidence="1">The sequence shown here is derived from an EMBL/GenBank/DDBJ whole genome shotgun (WGS) entry which is preliminary data.</text>
</comment>